<keyword evidence="18" id="KW-1185">Reference proteome</keyword>
<dbReference type="InterPro" id="IPR011009">
    <property type="entry name" value="Kinase-like_dom_sf"/>
</dbReference>
<dbReference type="OMA" id="TMWKLSH"/>
<dbReference type="InterPro" id="IPR001245">
    <property type="entry name" value="Ser-Thr/Tyr_kinase_cat_dom"/>
</dbReference>
<evidence type="ECO:0000313" key="17">
    <source>
        <dbReference type="Ensembl" id="ENSLOCP00000020706.1"/>
    </source>
</evidence>
<dbReference type="InParanoid" id="W5NJ97"/>
<dbReference type="PRINTS" id="PR00109">
    <property type="entry name" value="TYRKINASE"/>
</dbReference>
<dbReference type="GO" id="GO:0005524">
    <property type="term" value="F:ATP binding"/>
    <property type="evidence" value="ECO:0007669"/>
    <property type="project" value="UniProtKB-UniRule"/>
</dbReference>
<keyword evidence="10" id="KW-0727">SH2 domain</keyword>
<dbReference type="Pfam" id="PF00018">
    <property type="entry name" value="SH3_1"/>
    <property type="match status" value="1"/>
</dbReference>
<dbReference type="InterPro" id="IPR001452">
    <property type="entry name" value="SH3_domain"/>
</dbReference>
<keyword evidence="1 11" id="KW-0728">SH3 domain</keyword>
<evidence type="ECO:0000256" key="12">
    <source>
        <dbReference type="PROSITE-ProRule" id="PRU10141"/>
    </source>
</evidence>
<dbReference type="GeneID" id="102683020"/>
<evidence type="ECO:0000256" key="11">
    <source>
        <dbReference type="PROSITE-ProRule" id="PRU00192"/>
    </source>
</evidence>
<dbReference type="InterPro" id="IPR020635">
    <property type="entry name" value="Tyr_kinase_cat_dom"/>
</dbReference>
<dbReference type="GeneTree" id="ENSGT00940000164033"/>
<dbReference type="GO" id="GO:0004715">
    <property type="term" value="F:non-membrane spanning protein tyrosine kinase activity"/>
    <property type="evidence" value="ECO:0000318"/>
    <property type="project" value="GO_Central"/>
</dbReference>
<dbReference type="PROSITE" id="PS50011">
    <property type="entry name" value="PROTEIN_KINASE_DOM"/>
    <property type="match status" value="1"/>
</dbReference>
<keyword evidence="4 12" id="KW-0547">Nucleotide-binding</keyword>
<dbReference type="InterPro" id="IPR000980">
    <property type="entry name" value="SH2"/>
</dbReference>
<reference evidence="18" key="1">
    <citation type="submission" date="2011-12" db="EMBL/GenBank/DDBJ databases">
        <title>The Draft Genome of Lepisosteus oculatus.</title>
        <authorList>
            <consortium name="The Broad Institute Genome Assembly &amp; Analysis Group"/>
            <consortium name="Computational R&amp;D Group"/>
            <consortium name="and Sequencing Platform"/>
            <person name="Di Palma F."/>
            <person name="Alfoldi J."/>
            <person name="Johnson J."/>
            <person name="Berlin A."/>
            <person name="Gnerre S."/>
            <person name="Jaffe D."/>
            <person name="MacCallum I."/>
            <person name="Young S."/>
            <person name="Walker B.J."/>
            <person name="Lander E.S."/>
            <person name="Lindblad-Toh K."/>
        </authorList>
    </citation>
    <scope>NUCLEOTIDE SEQUENCE [LARGE SCALE GENOMIC DNA]</scope>
</reference>
<evidence type="ECO:0000256" key="3">
    <source>
        <dbReference type="ARBA" id="ARBA00022707"/>
    </source>
</evidence>
<dbReference type="InterPro" id="IPR008266">
    <property type="entry name" value="Tyr_kinase_AS"/>
</dbReference>
<dbReference type="Bgee" id="ENSLOCG00000016751">
    <property type="expression patterns" value="Expressed in pharyngeal gill and 3 other cell types or tissues"/>
</dbReference>
<dbReference type="SMART" id="SM00219">
    <property type="entry name" value="TyrKc"/>
    <property type="match status" value="1"/>
</dbReference>
<dbReference type="SUPFAM" id="SSF55550">
    <property type="entry name" value="SH2 domain"/>
    <property type="match status" value="1"/>
</dbReference>
<evidence type="ECO:0000256" key="6">
    <source>
        <dbReference type="ARBA" id="ARBA00022840"/>
    </source>
</evidence>
<dbReference type="Ensembl" id="ENSLOCT00000020742.1">
    <property type="protein sequence ID" value="ENSLOCP00000020706.1"/>
    <property type="gene ID" value="ENSLOCG00000016751.1"/>
</dbReference>
<evidence type="ECO:0000259" key="15">
    <source>
        <dbReference type="PROSITE" id="PS50002"/>
    </source>
</evidence>
<evidence type="ECO:0000256" key="13">
    <source>
        <dbReference type="RuleBase" id="RU362096"/>
    </source>
</evidence>
<evidence type="ECO:0000256" key="5">
    <source>
        <dbReference type="ARBA" id="ARBA00022777"/>
    </source>
</evidence>
<dbReference type="InterPro" id="IPR050198">
    <property type="entry name" value="Non-receptor_tyrosine_kinases"/>
</dbReference>
<accession>W5NJ97</accession>
<dbReference type="AlphaFoldDB" id="W5NJ97"/>
<dbReference type="Gene3D" id="1.10.510.10">
    <property type="entry name" value="Transferase(Phosphotransferase) domain 1"/>
    <property type="match status" value="1"/>
</dbReference>
<feature type="domain" description="SH3" evidence="15">
    <location>
        <begin position="25"/>
        <end position="94"/>
    </location>
</feature>
<dbReference type="InterPro" id="IPR000719">
    <property type="entry name" value="Prot_kinase_dom"/>
</dbReference>
<feature type="binding site" evidence="12">
    <location>
        <position position="249"/>
    </location>
    <ligand>
        <name>ATP</name>
        <dbReference type="ChEBI" id="CHEBI:30616"/>
    </ligand>
</feature>
<dbReference type="Proteomes" id="UP000018468">
    <property type="component" value="Linkage group LG1"/>
</dbReference>
<dbReference type="OrthoDB" id="4062651at2759"/>
<dbReference type="PANTHER" id="PTHR24418">
    <property type="entry name" value="TYROSINE-PROTEIN KINASE"/>
    <property type="match status" value="1"/>
</dbReference>
<dbReference type="Pfam" id="PF07714">
    <property type="entry name" value="PK_Tyr_Ser-Thr"/>
    <property type="match status" value="1"/>
</dbReference>
<reference evidence="17" key="2">
    <citation type="submission" date="2025-08" db="UniProtKB">
        <authorList>
            <consortium name="Ensembl"/>
        </authorList>
    </citation>
    <scope>IDENTIFICATION</scope>
</reference>
<dbReference type="GO" id="GO:0030154">
    <property type="term" value="P:cell differentiation"/>
    <property type="evidence" value="ECO:0000318"/>
    <property type="project" value="GO_Central"/>
</dbReference>
<name>W5NJ97_LEPOC</name>
<dbReference type="EC" id="2.7.10.2" evidence="13"/>
<comment type="catalytic activity">
    <reaction evidence="9 13">
        <text>L-tyrosyl-[protein] + ATP = O-phospho-L-tyrosyl-[protein] + ADP + H(+)</text>
        <dbReference type="Rhea" id="RHEA:10596"/>
        <dbReference type="Rhea" id="RHEA-COMP:10136"/>
        <dbReference type="Rhea" id="RHEA-COMP:20101"/>
        <dbReference type="ChEBI" id="CHEBI:15378"/>
        <dbReference type="ChEBI" id="CHEBI:30616"/>
        <dbReference type="ChEBI" id="CHEBI:46858"/>
        <dbReference type="ChEBI" id="CHEBI:61978"/>
        <dbReference type="ChEBI" id="CHEBI:456216"/>
        <dbReference type="EC" id="2.7.10.2"/>
    </reaction>
</comment>
<dbReference type="Gene3D" id="3.30.200.20">
    <property type="entry name" value="Phosphorylase Kinase, domain 1"/>
    <property type="match status" value="1"/>
</dbReference>
<feature type="domain" description="Protein kinase" evidence="16">
    <location>
        <begin position="215"/>
        <end position="467"/>
    </location>
</feature>
<evidence type="ECO:0000256" key="10">
    <source>
        <dbReference type="PROSITE-ProRule" id="PRU00191"/>
    </source>
</evidence>
<dbReference type="PROSITE" id="PS00109">
    <property type="entry name" value="PROTEIN_KINASE_TYR"/>
    <property type="match status" value="1"/>
</dbReference>
<dbReference type="PROSITE" id="PS50002">
    <property type="entry name" value="SH3"/>
    <property type="match status" value="1"/>
</dbReference>
<dbReference type="FunFam" id="2.30.30.40:FF:000397">
    <property type="entry name" value="Tyrosine-protein kinase"/>
    <property type="match status" value="1"/>
</dbReference>
<dbReference type="PROSITE" id="PS50001">
    <property type="entry name" value="SH2"/>
    <property type="match status" value="1"/>
</dbReference>
<dbReference type="SMART" id="SM00326">
    <property type="entry name" value="SH3"/>
    <property type="match status" value="1"/>
</dbReference>
<evidence type="ECO:0000256" key="4">
    <source>
        <dbReference type="ARBA" id="ARBA00022741"/>
    </source>
</evidence>
<evidence type="ECO:0000259" key="14">
    <source>
        <dbReference type="PROSITE" id="PS50001"/>
    </source>
</evidence>
<keyword evidence="6 12" id="KW-0067">ATP-binding</keyword>
<dbReference type="GO" id="GO:0005102">
    <property type="term" value="F:signaling receptor binding"/>
    <property type="evidence" value="ECO:0000318"/>
    <property type="project" value="GO_Central"/>
</dbReference>
<dbReference type="GO" id="GO:0005886">
    <property type="term" value="C:plasma membrane"/>
    <property type="evidence" value="ECO:0000318"/>
    <property type="project" value="GO_Central"/>
</dbReference>
<keyword evidence="7 13" id="KW-0829">Tyrosine-protein kinase</keyword>
<dbReference type="EMBL" id="AHAT01033797">
    <property type="status" value="NOT_ANNOTATED_CDS"/>
    <property type="molecule type" value="Genomic_DNA"/>
</dbReference>
<evidence type="ECO:0000256" key="1">
    <source>
        <dbReference type="ARBA" id="ARBA00022443"/>
    </source>
</evidence>
<comment type="similarity">
    <text evidence="13">Belongs to the protein kinase superfamily. Tyr protein kinase family.</text>
</comment>
<dbReference type="eggNOG" id="KOG0197">
    <property type="taxonomic scope" value="Eukaryota"/>
</dbReference>
<proteinExistence type="inferred from homology"/>
<feature type="domain" description="SH2" evidence="14">
    <location>
        <begin position="100"/>
        <end position="191"/>
    </location>
</feature>
<dbReference type="InterPro" id="IPR036028">
    <property type="entry name" value="SH3-like_dom_sf"/>
</dbReference>
<dbReference type="Pfam" id="PF00017">
    <property type="entry name" value="SH2"/>
    <property type="match status" value="1"/>
</dbReference>
<dbReference type="FunFam" id="1.10.510.10:FF:000554">
    <property type="entry name" value="Predicted protein"/>
    <property type="match status" value="1"/>
</dbReference>
<evidence type="ECO:0000256" key="7">
    <source>
        <dbReference type="ARBA" id="ARBA00023137"/>
    </source>
</evidence>
<dbReference type="SUPFAM" id="SSF50044">
    <property type="entry name" value="SH3-domain"/>
    <property type="match status" value="1"/>
</dbReference>
<dbReference type="InterPro" id="IPR017441">
    <property type="entry name" value="Protein_kinase_ATP_BS"/>
</dbReference>
<dbReference type="STRING" id="7918.ENSLOCP00000020706"/>
<dbReference type="SMART" id="SM00252">
    <property type="entry name" value="SH2"/>
    <property type="match status" value="1"/>
</dbReference>
<dbReference type="SUPFAM" id="SSF56112">
    <property type="entry name" value="Protein kinase-like (PK-like)"/>
    <property type="match status" value="1"/>
</dbReference>
<keyword evidence="8" id="KW-0449">Lipoprotein</keyword>
<sequence>MGNAAFCDQCRCSCCHKQAESEIPDPYSAYASIYDYSPRTPMDLTVKRGDILEIINETEHWVYVRKLTVKSGRYSQVTDEKGYVPKQLIRPIHSLEAAPWYFENITKCMEAKRCLLREENGEGAFLVWRNTRKQHYFLTVRNGNFARHYRILESDGDCYLVKGMKFKNLSELVAAYSENANGLCTKLQKPCVMLDTPSIPTLSYASEWEVERSSLKKVKLLGKGEFGEVWEGLWNNTIPVAIKELMVVKSDILNEVMIMKNLNHERLLKLCAVCTKDEPFCIVTELMRNGSLSKYLQCHREQRDIEYSLMIDFAVQITEGMAYLQSQKIIHRDLRADNILLSEMKSCKIADFGLAQFTFAEEKRKEMDLKIPVKWMAPEIFLEREYTFKSDVWSFGILLTEIVTYGEEPYPGMDNKSCIRFILQGNLMPIPEGCHQALYEIMRLCWRTDSPKRPGFLELQAMLTSLIESQIEETFPAVE</sequence>
<dbReference type="Gene3D" id="3.30.505.10">
    <property type="entry name" value="SH2 domain"/>
    <property type="match status" value="1"/>
</dbReference>
<dbReference type="HOGENOM" id="CLU_000288_7_2_1"/>
<dbReference type="InterPro" id="IPR036860">
    <property type="entry name" value="SH2_dom_sf"/>
</dbReference>
<keyword evidence="5 13" id="KW-0418">Kinase</keyword>
<dbReference type="KEGG" id="loc:102683020"/>
<organism evidence="17 18">
    <name type="scientific">Lepisosteus oculatus</name>
    <name type="common">Spotted gar</name>
    <dbReference type="NCBI Taxonomy" id="7918"/>
    <lineage>
        <taxon>Eukaryota</taxon>
        <taxon>Metazoa</taxon>
        <taxon>Chordata</taxon>
        <taxon>Craniata</taxon>
        <taxon>Vertebrata</taxon>
        <taxon>Euteleostomi</taxon>
        <taxon>Actinopterygii</taxon>
        <taxon>Neopterygii</taxon>
        <taxon>Holostei</taxon>
        <taxon>Semionotiformes</taxon>
        <taxon>Lepisosteidae</taxon>
        <taxon>Lepisosteus</taxon>
    </lineage>
</organism>
<evidence type="ECO:0000256" key="9">
    <source>
        <dbReference type="ARBA" id="ARBA00051245"/>
    </source>
</evidence>
<dbReference type="Gene3D" id="2.30.30.40">
    <property type="entry name" value="SH3 Domains"/>
    <property type="match status" value="1"/>
</dbReference>
<reference evidence="17" key="3">
    <citation type="submission" date="2025-09" db="UniProtKB">
        <authorList>
            <consortium name="Ensembl"/>
        </authorList>
    </citation>
    <scope>IDENTIFICATION</scope>
</reference>
<evidence type="ECO:0000256" key="8">
    <source>
        <dbReference type="ARBA" id="ARBA00023288"/>
    </source>
</evidence>
<evidence type="ECO:0000313" key="18">
    <source>
        <dbReference type="Proteomes" id="UP000018468"/>
    </source>
</evidence>
<evidence type="ECO:0000259" key="16">
    <source>
        <dbReference type="PROSITE" id="PS50011"/>
    </source>
</evidence>
<protein>
    <recommendedName>
        <fullName evidence="13">Tyrosine-protein kinase</fullName>
        <ecNumber evidence="13">2.7.10.2</ecNumber>
    </recommendedName>
</protein>
<keyword evidence="2 13" id="KW-0808">Transferase</keyword>
<dbReference type="GO" id="GO:0007169">
    <property type="term" value="P:cell surface receptor protein tyrosine kinase signaling pathway"/>
    <property type="evidence" value="ECO:0000318"/>
    <property type="project" value="GO_Central"/>
</dbReference>
<dbReference type="FunCoup" id="W5NJ97">
    <property type="interactions" value="2"/>
</dbReference>
<keyword evidence="3" id="KW-0519">Myristate</keyword>
<dbReference type="PROSITE" id="PS00107">
    <property type="entry name" value="PROTEIN_KINASE_ATP"/>
    <property type="match status" value="1"/>
</dbReference>
<evidence type="ECO:0000256" key="2">
    <source>
        <dbReference type="ARBA" id="ARBA00022679"/>
    </source>
</evidence>